<reference evidence="3 5" key="2">
    <citation type="submission" date="2016-11" db="EMBL/GenBank/DDBJ databases">
        <authorList>
            <person name="Varghese N."/>
            <person name="Submissions S."/>
        </authorList>
    </citation>
    <scope>NUCLEOTIDE SEQUENCE [LARGE SCALE GENOMIC DNA]</scope>
    <source>
        <strain evidence="3 5">DSM 7308</strain>
    </source>
</reference>
<feature type="transmembrane region" description="Helical" evidence="1">
    <location>
        <begin position="54"/>
        <end position="73"/>
    </location>
</feature>
<protein>
    <recommendedName>
        <fullName evidence="6">DUF3784 domain-containing protein</fullName>
    </recommendedName>
</protein>
<feature type="transmembrane region" description="Helical" evidence="1">
    <location>
        <begin position="79"/>
        <end position="100"/>
    </location>
</feature>
<keyword evidence="1" id="KW-0472">Membrane</keyword>
<feature type="transmembrane region" description="Helical" evidence="1">
    <location>
        <begin position="6"/>
        <end position="23"/>
    </location>
</feature>
<dbReference type="RefSeq" id="WP_066068055.1">
    <property type="nucleotide sequence ID" value="NZ_FRBG01000006.1"/>
</dbReference>
<keyword evidence="1" id="KW-1133">Transmembrane helix</keyword>
<name>A0A150FNM3_CLOPD</name>
<sequence>MIILALTSWLCASIFIMIGIYSIKRKPPMHFWAGTTVKKEEIADVKLYNKANGIMWICYGLVYVVAGVIALFGKSSVSGVIIGLACFPGLIVLILVYQVIYKKYKVK</sequence>
<dbReference type="AlphaFoldDB" id="A0A150FNM3"/>
<keyword evidence="5" id="KW-1185">Reference proteome</keyword>
<keyword evidence="1" id="KW-0812">Transmembrane</keyword>
<dbReference type="STRING" id="1121328.JWYL7_0314"/>
<dbReference type="EMBL" id="FRBG01000006">
    <property type="protein sequence ID" value="SHK86532.1"/>
    <property type="molecule type" value="Genomic_DNA"/>
</dbReference>
<evidence type="ECO:0000256" key="1">
    <source>
        <dbReference type="SAM" id="Phobius"/>
    </source>
</evidence>
<evidence type="ECO:0000313" key="5">
    <source>
        <dbReference type="Proteomes" id="UP000323392"/>
    </source>
</evidence>
<evidence type="ECO:0000313" key="2">
    <source>
        <dbReference type="EMBL" id="KXZ39239.1"/>
    </source>
</evidence>
<dbReference type="EMBL" id="LSFY01000001">
    <property type="protein sequence ID" value="KXZ39239.1"/>
    <property type="molecule type" value="Genomic_DNA"/>
</dbReference>
<evidence type="ECO:0008006" key="6">
    <source>
        <dbReference type="Google" id="ProtNLM"/>
    </source>
</evidence>
<organism evidence="2 4">
    <name type="scientific">Alkalithermobacter thermoalcaliphilus JW-YL-7 = DSM 7308</name>
    <dbReference type="NCBI Taxonomy" id="1121328"/>
    <lineage>
        <taxon>Bacteria</taxon>
        <taxon>Bacillati</taxon>
        <taxon>Bacillota</taxon>
        <taxon>Clostridia</taxon>
        <taxon>Peptostreptococcales</taxon>
        <taxon>Tepidibacteraceae</taxon>
        <taxon>Alkalithermobacter</taxon>
    </lineage>
</organism>
<dbReference type="OrthoDB" id="9808116at2"/>
<dbReference type="Proteomes" id="UP000092605">
    <property type="component" value="Unassembled WGS sequence"/>
</dbReference>
<reference evidence="2 4" key="1">
    <citation type="submission" date="2016-02" db="EMBL/GenBank/DDBJ databases">
        <title>Draft genome sequence for Clostridium paradoxum JW-YL-7.</title>
        <authorList>
            <person name="Utturkar S.M."/>
            <person name="Lancaster A."/>
            <person name="Poole F.L."/>
            <person name="Adams M.W."/>
            <person name="Brown S.D."/>
        </authorList>
    </citation>
    <scope>NUCLEOTIDE SEQUENCE [LARGE SCALE GENOMIC DNA]</scope>
    <source>
        <strain evidence="2 4">JW-YL-7</strain>
    </source>
</reference>
<proteinExistence type="predicted"/>
<dbReference type="PATRIC" id="fig|1121328.3.peg.313"/>
<accession>A0A150FNM3</accession>
<evidence type="ECO:0000313" key="3">
    <source>
        <dbReference type="EMBL" id="SHK86532.1"/>
    </source>
</evidence>
<gene>
    <name evidence="2" type="ORF">JWYL7_0314</name>
    <name evidence="3" type="ORF">SAMN05661008_01044</name>
</gene>
<comment type="caution">
    <text evidence="2">The sequence shown here is derived from an EMBL/GenBank/DDBJ whole genome shotgun (WGS) entry which is preliminary data.</text>
</comment>
<evidence type="ECO:0000313" key="4">
    <source>
        <dbReference type="Proteomes" id="UP000092605"/>
    </source>
</evidence>
<dbReference type="Proteomes" id="UP000323392">
    <property type="component" value="Unassembled WGS sequence"/>
</dbReference>